<gene>
    <name evidence="1" type="ORF">LIQ10_15470</name>
</gene>
<sequence>MENTKNPDPEMIREYQIGNTCYVVKSRSKEQAQEDAVTKVKRLIRNDLKQ</sequence>
<dbReference type="RefSeq" id="WP_077715702.1">
    <property type="nucleotide sequence ID" value="NZ_AP031446.1"/>
</dbReference>
<organism evidence="1 2">
    <name type="scientific">Mediterraneibacter gnavus</name>
    <name type="common">Ruminococcus gnavus</name>
    <dbReference type="NCBI Taxonomy" id="33038"/>
    <lineage>
        <taxon>Bacteria</taxon>
        <taxon>Bacillati</taxon>
        <taxon>Bacillota</taxon>
        <taxon>Clostridia</taxon>
        <taxon>Lachnospirales</taxon>
        <taxon>Lachnospiraceae</taxon>
        <taxon>Mediterraneibacter</taxon>
    </lineage>
</organism>
<evidence type="ECO:0000313" key="2">
    <source>
        <dbReference type="Proteomes" id="UP001297422"/>
    </source>
</evidence>
<accession>A0AAJ1AZL3</accession>
<proteinExistence type="predicted"/>
<protein>
    <submittedName>
        <fullName evidence="1">Transposon-encoded TnpW family protein</fullName>
    </submittedName>
</protein>
<reference evidence="1" key="1">
    <citation type="submission" date="2021-10" db="EMBL/GenBank/DDBJ databases">
        <title>Collection of gut derived symbiotic bacterial strains cultured from healthy donors.</title>
        <authorList>
            <person name="Lin H."/>
            <person name="Littmann E."/>
            <person name="Claire K."/>
            <person name="Pamer E."/>
        </authorList>
    </citation>
    <scope>NUCLEOTIDE SEQUENCE</scope>
    <source>
        <strain evidence="1">MSK.23.4</strain>
    </source>
</reference>
<dbReference type="InterPro" id="IPR026990">
    <property type="entry name" value="TnpW"/>
</dbReference>
<comment type="caution">
    <text evidence="1">The sequence shown here is derived from an EMBL/GenBank/DDBJ whole genome shotgun (WGS) entry which is preliminary data.</text>
</comment>
<dbReference type="Proteomes" id="UP001297422">
    <property type="component" value="Unassembled WGS sequence"/>
</dbReference>
<name>A0AAJ1AZL3_MEDGN</name>
<evidence type="ECO:0000313" key="1">
    <source>
        <dbReference type="EMBL" id="MCB5495115.1"/>
    </source>
</evidence>
<dbReference type="EMBL" id="JAJBNC010000031">
    <property type="protein sequence ID" value="MCB5495115.1"/>
    <property type="molecule type" value="Genomic_DNA"/>
</dbReference>
<dbReference type="Pfam" id="PF14202">
    <property type="entry name" value="TnpW"/>
    <property type="match status" value="1"/>
</dbReference>
<dbReference type="AlphaFoldDB" id="A0AAJ1AZL3"/>